<dbReference type="PROSITE" id="PS50191">
    <property type="entry name" value="CRAL_TRIO"/>
    <property type="match status" value="1"/>
</dbReference>
<protein>
    <recommendedName>
        <fullName evidence="1">CRAL-TRIO domain-containing protein</fullName>
    </recommendedName>
</protein>
<keyword evidence="3" id="KW-1185">Reference proteome</keyword>
<accession>A0A8J2K6T1</accession>
<sequence length="121" mass="13506">MMSNGTVTKNITQGLAILDSDKFDLSQFTHGPTLMFLSNTFRTYAYLLDAALSKVILINAPFPADFVTKFAAGIFGPLVKKIEVYGRRNKWEPLLKKLIPDKSLPAWYGGSKDFKPVKVYG</sequence>
<dbReference type="AlphaFoldDB" id="A0A8J2K6T1"/>
<dbReference type="OrthoDB" id="1434354at2759"/>
<name>A0A8J2K6T1_9HEXA</name>
<dbReference type="EMBL" id="CAJVCH010176140">
    <property type="protein sequence ID" value="CAG7729301.1"/>
    <property type="molecule type" value="Genomic_DNA"/>
</dbReference>
<evidence type="ECO:0000313" key="2">
    <source>
        <dbReference type="EMBL" id="CAG7729301.1"/>
    </source>
</evidence>
<dbReference type="Proteomes" id="UP000708208">
    <property type="component" value="Unassembled WGS sequence"/>
</dbReference>
<reference evidence="2" key="1">
    <citation type="submission" date="2021-06" db="EMBL/GenBank/DDBJ databases">
        <authorList>
            <person name="Hodson N. C."/>
            <person name="Mongue J. A."/>
            <person name="Jaron S. K."/>
        </authorList>
    </citation>
    <scope>NUCLEOTIDE SEQUENCE</scope>
</reference>
<gene>
    <name evidence="2" type="ORF">AFUS01_LOCUS18026</name>
</gene>
<dbReference type="Pfam" id="PF00650">
    <property type="entry name" value="CRAL_TRIO"/>
    <property type="match status" value="1"/>
</dbReference>
<comment type="caution">
    <text evidence="2">The sequence shown here is derived from an EMBL/GenBank/DDBJ whole genome shotgun (WGS) entry which is preliminary data.</text>
</comment>
<evidence type="ECO:0000313" key="3">
    <source>
        <dbReference type="Proteomes" id="UP000708208"/>
    </source>
</evidence>
<organism evidence="2 3">
    <name type="scientific">Allacma fusca</name>
    <dbReference type="NCBI Taxonomy" id="39272"/>
    <lineage>
        <taxon>Eukaryota</taxon>
        <taxon>Metazoa</taxon>
        <taxon>Ecdysozoa</taxon>
        <taxon>Arthropoda</taxon>
        <taxon>Hexapoda</taxon>
        <taxon>Collembola</taxon>
        <taxon>Symphypleona</taxon>
        <taxon>Sminthuridae</taxon>
        <taxon>Allacma</taxon>
    </lineage>
</organism>
<evidence type="ECO:0000259" key="1">
    <source>
        <dbReference type="PROSITE" id="PS50191"/>
    </source>
</evidence>
<feature type="domain" description="CRAL-TRIO" evidence="1">
    <location>
        <begin position="1"/>
        <end position="116"/>
    </location>
</feature>
<proteinExistence type="predicted"/>
<dbReference type="InterPro" id="IPR001251">
    <property type="entry name" value="CRAL-TRIO_dom"/>
</dbReference>